<keyword evidence="3" id="KW-1185">Reference proteome</keyword>
<sequence length="189" mass="19251">MSDAPASWLAHVRLAMLIVLAGVPAAAVRRRDLLRGLHGLPGDMASLSLLAELITAPRAQVLGDLSWLADAGLVHLEPGPDGAPQGAALLTRGREVALGLADVAGIAPPMTAAAMSSALAGVSLALGPQDTETQRAWLIEAGLLGADWALTELGRAVALGRARVDGVRAPSRETAMKLAAATARLTLEG</sequence>
<gene>
    <name evidence="2" type="ORF">SAMN05421742_11179</name>
</gene>
<name>A0A1G8EYC4_9PROT</name>
<keyword evidence="1" id="KW-1133">Transmembrane helix</keyword>
<accession>A0A1G8EYC4</accession>
<evidence type="ECO:0000256" key="1">
    <source>
        <dbReference type="SAM" id="Phobius"/>
    </source>
</evidence>
<organism evidence="2 3">
    <name type="scientific">Roseospirillum parvum</name>
    <dbReference type="NCBI Taxonomy" id="83401"/>
    <lineage>
        <taxon>Bacteria</taxon>
        <taxon>Pseudomonadati</taxon>
        <taxon>Pseudomonadota</taxon>
        <taxon>Alphaproteobacteria</taxon>
        <taxon>Rhodospirillales</taxon>
        <taxon>Rhodospirillaceae</taxon>
        <taxon>Roseospirillum</taxon>
    </lineage>
</organism>
<dbReference type="STRING" id="83401.SAMN05421742_11179"/>
<reference evidence="3" key="1">
    <citation type="submission" date="2016-10" db="EMBL/GenBank/DDBJ databases">
        <authorList>
            <person name="Varghese N."/>
            <person name="Submissions S."/>
        </authorList>
    </citation>
    <scope>NUCLEOTIDE SEQUENCE [LARGE SCALE GENOMIC DNA]</scope>
    <source>
        <strain evidence="3">930I</strain>
    </source>
</reference>
<keyword evidence="1" id="KW-0472">Membrane</keyword>
<dbReference type="RefSeq" id="WP_092621290.1">
    <property type="nucleotide sequence ID" value="NZ_FNCV01000011.1"/>
</dbReference>
<proteinExistence type="predicted"/>
<evidence type="ECO:0000313" key="2">
    <source>
        <dbReference type="EMBL" id="SDH74875.1"/>
    </source>
</evidence>
<dbReference type="InterPro" id="IPR036390">
    <property type="entry name" value="WH_DNA-bd_sf"/>
</dbReference>
<feature type="transmembrane region" description="Helical" evidence="1">
    <location>
        <begin position="6"/>
        <end position="28"/>
    </location>
</feature>
<dbReference type="SUPFAM" id="SSF46785">
    <property type="entry name" value="Winged helix' DNA-binding domain"/>
    <property type="match status" value="1"/>
</dbReference>
<keyword evidence="1" id="KW-0812">Transmembrane</keyword>
<dbReference type="EMBL" id="FNCV01000011">
    <property type="protein sequence ID" value="SDH74875.1"/>
    <property type="molecule type" value="Genomic_DNA"/>
</dbReference>
<dbReference type="Proteomes" id="UP000217076">
    <property type="component" value="Unassembled WGS sequence"/>
</dbReference>
<dbReference type="AlphaFoldDB" id="A0A1G8EYC4"/>
<evidence type="ECO:0000313" key="3">
    <source>
        <dbReference type="Proteomes" id="UP000217076"/>
    </source>
</evidence>
<protein>
    <submittedName>
        <fullName evidence="2">Uncharacterized protein</fullName>
    </submittedName>
</protein>